<dbReference type="PROSITE" id="PS51257">
    <property type="entry name" value="PROKAR_LIPOPROTEIN"/>
    <property type="match status" value="1"/>
</dbReference>
<evidence type="ECO:0000313" key="1">
    <source>
        <dbReference type="EMBL" id="PID55679.1"/>
    </source>
</evidence>
<organism evidence="1 2">
    <name type="scientific">candidate division KSB3 bacterium</name>
    <dbReference type="NCBI Taxonomy" id="2044937"/>
    <lineage>
        <taxon>Bacteria</taxon>
        <taxon>candidate division KSB3</taxon>
    </lineage>
</organism>
<dbReference type="Gene3D" id="1.25.40.10">
    <property type="entry name" value="Tetratricopeptide repeat domain"/>
    <property type="match status" value="1"/>
</dbReference>
<accession>A0A2G6E0R0</accession>
<comment type="caution">
    <text evidence="1">The sequence shown here is derived from an EMBL/GenBank/DDBJ whole genome shotgun (WGS) entry which is preliminary data.</text>
</comment>
<dbReference type="EMBL" id="PDPS01000050">
    <property type="protein sequence ID" value="PID55679.1"/>
    <property type="molecule type" value="Genomic_DNA"/>
</dbReference>
<dbReference type="AlphaFoldDB" id="A0A2G6E0R0"/>
<evidence type="ECO:0008006" key="3">
    <source>
        <dbReference type="Google" id="ProtNLM"/>
    </source>
</evidence>
<sequence length="297" mass="33457">MNAKYISCVFLIVLLCMTIFGCAASNLNMAKKQYELAQIAEYPLPYYKAALEELDAVIARDPNYYQAYAIKGLIYRNLEDFERATENLELAKQGSYGAIQEWVPIVVNLTYGDIFHARASNAARSGDWPRAQSYQETALEFFSNVINSSFANFGMRTDADQYGLTMQHLYVSAQSRWAAGKFQMATIAAKTEGKERRDELLREGTRRLSSVVEAFPESTPLRYYLAEGYRKQALTIRKSDPVESERLSTLAKSQLRACAELSLPNELRNPAAQLFNMLSKGTEPETEQKLLGTIASQ</sequence>
<dbReference type="SUPFAM" id="SSF48452">
    <property type="entry name" value="TPR-like"/>
    <property type="match status" value="1"/>
</dbReference>
<dbReference type="InterPro" id="IPR011990">
    <property type="entry name" value="TPR-like_helical_dom_sf"/>
</dbReference>
<proteinExistence type="predicted"/>
<reference evidence="1 2" key="1">
    <citation type="submission" date="2017-10" db="EMBL/GenBank/DDBJ databases">
        <title>Novel microbial diversity and functional potential in the marine mammal oral microbiome.</title>
        <authorList>
            <person name="Dudek N.K."/>
            <person name="Sun C.L."/>
            <person name="Burstein D."/>
            <person name="Kantor R.S."/>
            <person name="Aliaga Goltsman D.S."/>
            <person name="Bik E.M."/>
            <person name="Thomas B.C."/>
            <person name="Banfield J.F."/>
            <person name="Relman D.A."/>
        </authorList>
    </citation>
    <scope>NUCLEOTIDE SEQUENCE [LARGE SCALE GENOMIC DNA]</scope>
    <source>
        <strain evidence="1">DOLZORAL124_49_17</strain>
    </source>
</reference>
<gene>
    <name evidence="1" type="ORF">CSB45_14870</name>
</gene>
<dbReference type="Proteomes" id="UP000229740">
    <property type="component" value="Unassembled WGS sequence"/>
</dbReference>
<evidence type="ECO:0000313" key="2">
    <source>
        <dbReference type="Proteomes" id="UP000229740"/>
    </source>
</evidence>
<name>A0A2G6E0R0_9BACT</name>
<protein>
    <recommendedName>
        <fullName evidence="3">Outer membrane lipoprotein BamD-like domain-containing protein</fullName>
    </recommendedName>
</protein>